<evidence type="ECO:0000256" key="1">
    <source>
        <dbReference type="ARBA" id="ARBA00035644"/>
    </source>
</evidence>
<organism evidence="3 4">
    <name type="scientific">Roseateles asaccharophilus</name>
    <dbReference type="NCBI Taxonomy" id="582607"/>
    <lineage>
        <taxon>Bacteria</taxon>
        <taxon>Pseudomonadati</taxon>
        <taxon>Pseudomonadota</taxon>
        <taxon>Betaproteobacteria</taxon>
        <taxon>Burkholderiales</taxon>
        <taxon>Sphaerotilaceae</taxon>
        <taxon>Roseateles</taxon>
    </lineage>
</organism>
<dbReference type="PANTHER" id="PTHR30157">
    <property type="entry name" value="FERRIC REDUCTASE, NADPH-DEPENDENT"/>
    <property type="match status" value="1"/>
</dbReference>
<comment type="caution">
    <text evidence="3">The sequence shown here is derived from an EMBL/GenBank/DDBJ whole genome shotgun (WGS) entry which is preliminary data.</text>
</comment>
<proteinExistence type="inferred from homology"/>
<dbReference type="Proteomes" id="UP001180825">
    <property type="component" value="Unassembled WGS sequence"/>
</dbReference>
<evidence type="ECO:0000259" key="2">
    <source>
        <dbReference type="PROSITE" id="PS51384"/>
    </source>
</evidence>
<comment type="similarity">
    <text evidence="1">Belongs to the SIP oxidoreductase family.</text>
</comment>
<dbReference type="EMBL" id="JAVDXV010000001">
    <property type="protein sequence ID" value="MDR7331570.1"/>
    <property type="molecule type" value="Genomic_DNA"/>
</dbReference>
<dbReference type="InterPro" id="IPR039261">
    <property type="entry name" value="FNR_nucleotide-bd"/>
</dbReference>
<feature type="domain" description="FAD-binding FR-type" evidence="2">
    <location>
        <begin position="18"/>
        <end position="125"/>
    </location>
</feature>
<dbReference type="InterPro" id="IPR039374">
    <property type="entry name" value="SIP_fam"/>
</dbReference>
<reference evidence="3 4" key="1">
    <citation type="submission" date="2023-07" db="EMBL/GenBank/DDBJ databases">
        <title>Sorghum-associated microbial communities from plants grown in Nebraska, USA.</title>
        <authorList>
            <person name="Schachtman D."/>
        </authorList>
    </citation>
    <scope>NUCLEOTIDE SEQUENCE [LARGE SCALE GENOMIC DNA]</scope>
    <source>
        <strain evidence="3 4">BE316</strain>
    </source>
</reference>
<sequence>MLSDQTPVRRVQRVRHEIQRRELIVTDVQRRDGRFVVVTLRGESLRSFVSSSFDDHVKLMLPDPDAGEGALLMRDYTPRAFDTARGELVLEFAVHGSGPFSGWAEQAAPGQTLTVAGPRGSMVIPVDYDWHWLVGDDTAWPAIARRLEELPADARVSLWLLMDDLPTLPARRPAALDLHLAATPEALLQGLRGAALPAGEGFVWCAGEAHTMAQARELLLRDKGHPKEALKVAAYWKAGAVAYHARLDEEAAA</sequence>
<dbReference type="Pfam" id="PF08021">
    <property type="entry name" value="FAD_binding_9"/>
    <property type="match status" value="1"/>
</dbReference>
<dbReference type="InterPro" id="IPR017927">
    <property type="entry name" value="FAD-bd_FR_type"/>
</dbReference>
<keyword evidence="4" id="KW-1185">Reference proteome</keyword>
<dbReference type="Gene3D" id="3.40.50.80">
    <property type="entry name" value="Nucleotide-binding domain of ferredoxin-NADP reductase (FNR) module"/>
    <property type="match status" value="1"/>
</dbReference>
<dbReference type="Gene3D" id="2.40.30.10">
    <property type="entry name" value="Translation factors"/>
    <property type="match status" value="1"/>
</dbReference>
<gene>
    <name evidence="3" type="ORF">J2X21_000682</name>
</gene>
<dbReference type="Pfam" id="PF04954">
    <property type="entry name" value="SIP"/>
    <property type="match status" value="1"/>
</dbReference>
<dbReference type="InterPro" id="IPR007037">
    <property type="entry name" value="SIP_rossman_dom"/>
</dbReference>
<dbReference type="RefSeq" id="WP_310324890.1">
    <property type="nucleotide sequence ID" value="NZ_JAVDXV010000001.1"/>
</dbReference>
<dbReference type="SUPFAM" id="SSF63380">
    <property type="entry name" value="Riboflavin synthase domain-like"/>
    <property type="match status" value="1"/>
</dbReference>
<protein>
    <submittedName>
        <fullName evidence="3">NADPH-dependent ferric siderophore reductase</fullName>
    </submittedName>
</protein>
<dbReference type="PROSITE" id="PS51384">
    <property type="entry name" value="FAD_FR"/>
    <property type="match status" value="1"/>
</dbReference>
<dbReference type="PANTHER" id="PTHR30157:SF0">
    <property type="entry name" value="NADPH-DEPENDENT FERRIC-CHELATE REDUCTASE"/>
    <property type="match status" value="1"/>
</dbReference>
<name>A0ABU2A3A0_9BURK</name>
<dbReference type="CDD" id="cd06193">
    <property type="entry name" value="siderophore_interacting"/>
    <property type="match status" value="1"/>
</dbReference>
<accession>A0ABU2A3A0</accession>
<dbReference type="InterPro" id="IPR017938">
    <property type="entry name" value="Riboflavin_synthase-like_b-brl"/>
</dbReference>
<evidence type="ECO:0000313" key="3">
    <source>
        <dbReference type="EMBL" id="MDR7331570.1"/>
    </source>
</evidence>
<dbReference type="InterPro" id="IPR013113">
    <property type="entry name" value="SIP_FAD-bd"/>
</dbReference>
<evidence type="ECO:0000313" key="4">
    <source>
        <dbReference type="Proteomes" id="UP001180825"/>
    </source>
</evidence>